<dbReference type="AlphaFoldDB" id="A0A0A5G7N6"/>
<comment type="caution">
    <text evidence="1">The sequence shown here is derived from an EMBL/GenBank/DDBJ whole genome shotgun (WGS) entry which is preliminary data.</text>
</comment>
<accession>A0A0A5G7N6</accession>
<dbReference type="EMBL" id="AVPF01000026">
    <property type="protein sequence ID" value="KGX87110.1"/>
    <property type="molecule type" value="Genomic_DNA"/>
</dbReference>
<proteinExistence type="predicted"/>
<dbReference type="InterPro" id="IPR006748">
    <property type="entry name" value="NH2Glyco/OHUrea_AB-resist_kin"/>
</dbReference>
<dbReference type="eggNOG" id="COG3570">
    <property type="taxonomic scope" value="Bacteria"/>
</dbReference>
<gene>
    <name evidence="1" type="ORF">N783_10340</name>
</gene>
<dbReference type="RefSeq" id="WP_051255111.1">
    <property type="nucleotide sequence ID" value="NZ_AULJ01000043.1"/>
</dbReference>
<dbReference type="GO" id="GO:0016773">
    <property type="term" value="F:phosphotransferase activity, alcohol group as acceptor"/>
    <property type="evidence" value="ECO:0007669"/>
    <property type="project" value="InterPro"/>
</dbReference>
<dbReference type="STRING" id="1385511.GCA_000425225_03314"/>
<reference evidence="1 2" key="1">
    <citation type="submission" date="2013-08" db="EMBL/GenBank/DDBJ databases">
        <authorList>
            <person name="Huang J."/>
            <person name="Wang G."/>
        </authorList>
    </citation>
    <scope>NUCLEOTIDE SEQUENCE [LARGE SCALE GENOMIC DNA]</scope>
    <source>
        <strain evidence="1 2">BH030004</strain>
    </source>
</reference>
<dbReference type="Proteomes" id="UP000030403">
    <property type="component" value="Unassembled WGS sequence"/>
</dbReference>
<keyword evidence="2" id="KW-1185">Reference proteome</keyword>
<dbReference type="InterPro" id="IPR011009">
    <property type="entry name" value="Kinase-like_dom_sf"/>
</dbReference>
<protein>
    <submittedName>
        <fullName evidence="1">Hydrogenase expression protein HypB</fullName>
    </submittedName>
</protein>
<dbReference type="Pfam" id="PF04655">
    <property type="entry name" value="APH_6_hur"/>
    <property type="match status" value="1"/>
</dbReference>
<evidence type="ECO:0000313" key="1">
    <source>
        <dbReference type="EMBL" id="KGX87110.1"/>
    </source>
</evidence>
<dbReference type="OrthoDB" id="179394at2"/>
<dbReference type="SUPFAM" id="SSF56112">
    <property type="entry name" value="Protein kinase-like (PK-like)"/>
    <property type="match status" value="1"/>
</dbReference>
<name>A0A0A5G7N6_9BACI</name>
<organism evidence="1 2">
    <name type="scientific">Pontibacillus marinus BH030004 = DSM 16465</name>
    <dbReference type="NCBI Taxonomy" id="1385511"/>
    <lineage>
        <taxon>Bacteria</taxon>
        <taxon>Bacillati</taxon>
        <taxon>Bacillota</taxon>
        <taxon>Bacilli</taxon>
        <taxon>Bacillales</taxon>
        <taxon>Bacillaceae</taxon>
        <taxon>Pontibacillus</taxon>
    </lineage>
</organism>
<evidence type="ECO:0000313" key="2">
    <source>
        <dbReference type="Proteomes" id="UP000030403"/>
    </source>
</evidence>
<dbReference type="GO" id="GO:0019748">
    <property type="term" value="P:secondary metabolic process"/>
    <property type="evidence" value="ECO:0007669"/>
    <property type="project" value="InterPro"/>
</dbReference>
<sequence length="313" mass="35994">MDLQKNFVDSVNLFFKEKGKEWLDSLPELISYCEEKWSLSMRDPYTLSVNYVAPAIKEDGTEVVVKICIPGEGFLDELEALRLFKDQGMASLLDYDQEKGIFILEKLSPGHTLAEISDHAEACRCAAHVMSNIIVPAPSETRLPTTKGREENLRRTFNQNPNGFGPFSKETLEKALNVFTYLNQTIEKYWLLHGDFHHYNILASEGDWLAIDPKGVVGEIEYDLIQYMLNRLPDHNVYDVTKTRVDVFTEELNLNKERLILYGYCHTVLSTTWTVDVDGSYEGNFHQFVAIFEKMYASTFGKSIEDRLLEDEF</sequence>